<evidence type="ECO:0000256" key="1">
    <source>
        <dbReference type="ARBA" id="ARBA00003907"/>
    </source>
</evidence>
<organism evidence="7 8">
    <name type="scientific">Streptomyces sirii</name>
    <dbReference type="NCBI Taxonomy" id="3127701"/>
    <lineage>
        <taxon>Bacteria</taxon>
        <taxon>Bacillati</taxon>
        <taxon>Actinomycetota</taxon>
        <taxon>Actinomycetes</taxon>
        <taxon>Kitasatosporales</taxon>
        <taxon>Streptomycetaceae</taxon>
        <taxon>Streptomyces</taxon>
    </lineage>
</organism>
<evidence type="ECO:0000256" key="4">
    <source>
        <dbReference type="ARBA" id="ARBA00022679"/>
    </source>
</evidence>
<evidence type="ECO:0000256" key="2">
    <source>
        <dbReference type="ARBA" id="ARBA00008138"/>
    </source>
</evidence>
<keyword evidence="5 6" id="KW-0949">S-adenosyl-L-methionine</keyword>
<dbReference type="EC" id="2.1.1.-" evidence="6"/>
<dbReference type="PANTHER" id="PTHR43619:SF2">
    <property type="entry name" value="S-ADENOSYL-L-METHIONINE-DEPENDENT METHYLTRANSFERASES SUPERFAMILY PROTEIN"/>
    <property type="match status" value="1"/>
</dbReference>
<protein>
    <recommendedName>
        <fullName evidence="6">S-adenosyl-L-methionine-dependent methyltransferase</fullName>
        <ecNumber evidence="6">2.1.1.-</ecNumber>
    </recommendedName>
</protein>
<dbReference type="Pfam" id="PF04072">
    <property type="entry name" value="LCM"/>
    <property type="match status" value="1"/>
</dbReference>
<dbReference type="InterPro" id="IPR011610">
    <property type="entry name" value="SAM_mthyl_Trfase_ML2640-like"/>
</dbReference>
<proteinExistence type="inferred from homology"/>
<comment type="function">
    <text evidence="1 6">Exhibits S-adenosyl-L-methionine-dependent methyltransferase activity.</text>
</comment>
<dbReference type="InterPro" id="IPR007213">
    <property type="entry name" value="Ppm1/Ppm2/Tcmp"/>
</dbReference>
<reference evidence="7 8" key="1">
    <citation type="submission" date="2024-03" db="EMBL/GenBank/DDBJ databases">
        <title>The complete genome of Streptomyces sirii sp.nov.</title>
        <authorList>
            <person name="Zakalyukina Y.V."/>
            <person name="Belik A.R."/>
            <person name="Biryukov M.V."/>
            <person name="Baturina O.A."/>
            <person name="Kabilov M.R."/>
        </authorList>
    </citation>
    <scope>NUCLEOTIDE SEQUENCE [LARGE SCALE GENOMIC DNA]</scope>
    <source>
        <strain evidence="7 8">BP-8</strain>
    </source>
</reference>
<keyword evidence="4 7" id="KW-0808">Transferase</keyword>
<dbReference type="InterPro" id="IPR029063">
    <property type="entry name" value="SAM-dependent_MTases_sf"/>
</dbReference>
<evidence type="ECO:0000256" key="6">
    <source>
        <dbReference type="RuleBase" id="RU362030"/>
    </source>
</evidence>
<evidence type="ECO:0000256" key="5">
    <source>
        <dbReference type="ARBA" id="ARBA00022691"/>
    </source>
</evidence>
<evidence type="ECO:0000313" key="8">
    <source>
        <dbReference type="Proteomes" id="UP001626628"/>
    </source>
</evidence>
<dbReference type="EMBL" id="CP147982">
    <property type="protein sequence ID" value="WXK74855.1"/>
    <property type="molecule type" value="Genomic_DNA"/>
</dbReference>
<dbReference type="Gene3D" id="3.40.50.150">
    <property type="entry name" value="Vaccinia Virus protein VP39"/>
    <property type="match status" value="1"/>
</dbReference>
<keyword evidence="8" id="KW-1185">Reference proteome</keyword>
<dbReference type="GO" id="GO:0032259">
    <property type="term" value="P:methylation"/>
    <property type="evidence" value="ECO:0007669"/>
    <property type="project" value="UniProtKB-KW"/>
</dbReference>
<dbReference type="RefSeq" id="WP_407285070.1">
    <property type="nucleotide sequence ID" value="NZ_CP147982.1"/>
</dbReference>
<dbReference type="NCBIfam" id="TIGR00027">
    <property type="entry name" value="mthyl_TIGR00027"/>
    <property type="match status" value="1"/>
</dbReference>
<gene>
    <name evidence="7" type="ORF">WAB15_02095</name>
</gene>
<evidence type="ECO:0000313" key="7">
    <source>
        <dbReference type="EMBL" id="WXK74855.1"/>
    </source>
</evidence>
<dbReference type="SUPFAM" id="SSF53335">
    <property type="entry name" value="S-adenosyl-L-methionine-dependent methyltransferases"/>
    <property type="match status" value="1"/>
</dbReference>
<dbReference type="GO" id="GO:0008168">
    <property type="term" value="F:methyltransferase activity"/>
    <property type="evidence" value="ECO:0007669"/>
    <property type="project" value="UniProtKB-KW"/>
</dbReference>
<evidence type="ECO:0000256" key="3">
    <source>
        <dbReference type="ARBA" id="ARBA00022603"/>
    </source>
</evidence>
<sequence>MISSRSPSTTALWVAWARAVEHRRPDRLFADDLAAAFLAAAGAEAGTPPAEFREALPAAVATRTAFFDEHLRSVTVGGIRQVVLLGAGLDTRAFRLPWSAETSLYELDTPEVLAFKETVLARQGAAAICRRTPLAIDLTDDWPTALCAAGLDPGQPVAWLAEGLLPYLEVEAVDRLLTAIGRLSAPGSTLALTYNPGALRALGSAPGGRHLDRVGVAHPALPGHPEPWLARHGWQAHAHDLIHQAVVHRRVPAAAMEHTSPGTSTCWLVTATIPGQQSHHQRPSR</sequence>
<comment type="similarity">
    <text evidence="2 6">Belongs to the UPF0677 family.</text>
</comment>
<dbReference type="Proteomes" id="UP001626628">
    <property type="component" value="Chromosome"/>
</dbReference>
<keyword evidence="3 6" id="KW-0489">Methyltransferase</keyword>
<dbReference type="PANTHER" id="PTHR43619">
    <property type="entry name" value="S-ADENOSYL-L-METHIONINE-DEPENDENT METHYLTRANSFERASE YKTD-RELATED"/>
    <property type="match status" value="1"/>
</dbReference>
<accession>A0ABZ2QEK5</accession>
<name>A0ABZ2QEK5_9ACTN</name>